<dbReference type="AlphaFoldDB" id="A0A509MGN9"/>
<organism evidence="1 2">
    <name type="scientific">Propionibacterium freudenreichii</name>
    <dbReference type="NCBI Taxonomy" id="1744"/>
    <lineage>
        <taxon>Bacteria</taxon>
        <taxon>Bacillati</taxon>
        <taxon>Actinomycetota</taxon>
        <taxon>Actinomycetes</taxon>
        <taxon>Propionibacteriales</taxon>
        <taxon>Propionibacteriaceae</taxon>
        <taxon>Propionibacterium</taxon>
    </lineage>
</organism>
<protein>
    <submittedName>
        <fullName evidence="1">Uncharacterized protein</fullName>
    </submittedName>
</protein>
<dbReference type="EMBL" id="LT618793">
    <property type="protein sequence ID" value="SCQ81295.1"/>
    <property type="molecule type" value="Genomic_DNA"/>
</dbReference>
<proteinExistence type="predicted"/>
<sequence>MVRLLRRWEALAAHASMKGPSRRRGNSTTVVFMGMLL</sequence>
<name>A0A509MGN9_9ACTN</name>
<evidence type="ECO:0000313" key="2">
    <source>
        <dbReference type="Proteomes" id="UP000250080"/>
    </source>
</evidence>
<dbReference type="Proteomes" id="UP000250080">
    <property type="component" value="Chromosome I"/>
</dbReference>
<gene>
    <name evidence="1" type="ORF">PFR_JS23_1896</name>
</gene>
<reference evidence="1 2" key="1">
    <citation type="submission" date="2016-09" db="EMBL/GenBank/DDBJ databases">
        <authorList>
            <person name="Laine KS P."/>
        </authorList>
    </citation>
    <scope>NUCLEOTIDE SEQUENCE [LARGE SCALE GENOMIC DNA]</scope>
    <source>
        <strain evidence="1">PFRJS-23</strain>
    </source>
</reference>
<accession>A0A509MGN9</accession>
<evidence type="ECO:0000313" key="1">
    <source>
        <dbReference type="EMBL" id="SCQ81295.1"/>
    </source>
</evidence>